<keyword evidence="9 12" id="KW-0687">Ribonucleoprotein</keyword>
<evidence type="ECO:0000313" key="12">
    <source>
        <dbReference type="EMBL" id="UKK02124.2"/>
    </source>
</evidence>
<dbReference type="PANTHER" id="PTHR10701:SF0">
    <property type="entry name" value="SMALL NUCLEAR RIBONUCLEOPROTEIN-ASSOCIATED PROTEIN B"/>
    <property type="match status" value="1"/>
</dbReference>
<dbReference type="GO" id="GO:0005686">
    <property type="term" value="C:U2 snRNP"/>
    <property type="evidence" value="ECO:0007669"/>
    <property type="project" value="TreeGrafter"/>
</dbReference>
<evidence type="ECO:0000256" key="2">
    <source>
        <dbReference type="ARBA" id="ARBA00004496"/>
    </source>
</evidence>
<dbReference type="Pfam" id="PF01423">
    <property type="entry name" value="LSM"/>
    <property type="match status" value="1"/>
</dbReference>
<sequence length="153" mass="16410">MAGKNTRMQHWLQYNVRVTLKDNRKFVGTLVAFDRHMNLVLSDCEEFRMTLGKDKNRTEIKRTLGFVLLRGENIVSFTAKSPANPLHMGYGVGPGKAAPAGRGAPLMVGVGPGMPPIAPNSSALQAPMRGLIGSAPAQLQPTGVQGTMPPMSN</sequence>
<keyword evidence="5" id="KW-0507">mRNA processing</keyword>
<evidence type="ECO:0000259" key="11">
    <source>
        <dbReference type="PROSITE" id="PS52002"/>
    </source>
</evidence>
<evidence type="ECO:0000256" key="3">
    <source>
        <dbReference type="ARBA" id="ARBA00009123"/>
    </source>
</evidence>
<dbReference type="InterPro" id="IPR047575">
    <property type="entry name" value="Sm"/>
</dbReference>
<protein>
    <recommendedName>
        <fullName evidence="10">Sm protein B</fullName>
    </recommendedName>
</protein>
<gene>
    <name evidence="12" type="ORF">MACK_001479</name>
</gene>
<dbReference type="AlphaFoldDB" id="A0A976MEM0"/>
<comment type="subcellular location">
    <subcellularLocation>
        <location evidence="2">Cytoplasm</location>
    </subcellularLocation>
    <subcellularLocation>
        <location evidence="1">Nucleus</location>
    </subcellularLocation>
</comment>
<feature type="domain" description="Sm" evidence="11">
    <location>
        <begin position="3"/>
        <end position="83"/>
    </location>
</feature>
<dbReference type="GO" id="GO:0005682">
    <property type="term" value="C:U5 snRNP"/>
    <property type="evidence" value="ECO:0007669"/>
    <property type="project" value="TreeGrafter"/>
</dbReference>
<dbReference type="GO" id="GO:0071004">
    <property type="term" value="C:U2-type prespliceosome"/>
    <property type="evidence" value="ECO:0007669"/>
    <property type="project" value="TreeGrafter"/>
</dbReference>
<dbReference type="GO" id="GO:0000398">
    <property type="term" value="P:mRNA splicing, via spliceosome"/>
    <property type="evidence" value="ECO:0007669"/>
    <property type="project" value="TreeGrafter"/>
</dbReference>
<proteinExistence type="inferred from homology"/>
<dbReference type="GO" id="GO:0005685">
    <property type="term" value="C:U1 snRNP"/>
    <property type="evidence" value="ECO:0007669"/>
    <property type="project" value="TreeGrafter"/>
</dbReference>
<keyword evidence="6" id="KW-0694">RNA-binding</keyword>
<name>A0A976MEM0_THEOR</name>
<dbReference type="GO" id="GO:0070990">
    <property type="term" value="F:snRNP binding"/>
    <property type="evidence" value="ECO:0007669"/>
    <property type="project" value="TreeGrafter"/>
</dbReference>
<evidence type="ECO:0000256" key="10">
    <source>
        <dbReference type="ARBA" id="ARBA00041355"/>
    </source>
</evidence>
<evidence type="ECO:0000256" key="8">
    <source>
        <dbReference type="ARBA" id="ARBA00023242"/>
    </source>
</evidence>
<dbReference type="InterPro" id="IPR010920">
    <property type="entry name" value="LSM_dom_sf"/>
</dbReference>
<evidence type="ECO:0000313" key="13">
    <source>
        <dbReference type="Proteomes" id="UP000244811"/>
    </source>
</evidence>
<keyword evidence="4" id="KW-0963">Cytoplasm</keyword>
<evidence type="ECO:0000256" key="9">
    <source>
        <dbReference type="ARBA" id="ARBA00023274"/>
    </source>
</evidence>
<organism evidence="12 13">
    <name type="scientific">Theileria orientalis</name>
    <dbReference type="NCBI Taxonomy" id="68886"/>
    <lineage>
        <taxon>Eukaryota</taxon>
        <taxon>Sar</taxon>
        <taxon>Alveolata</taxon>
        <taxon>Apicomplexa</taxon>
        <taxon>Aconoidasida</taxon>
        <taxon>Piroplasmida</taxon>
        <taxon>Theileriidae</taxon>
        <taxon>Theileria</taxon>
    </lineage>
</organism>
<evidence type="ECO:0000256" key="4">
    <source>
        <dbReference type="ARBA" id="ARBA00022490"/>
    </source>
</evidence>
<dbReference type="PROSITE" id="PS52002">
    <property type="entry name" value="SM"/>
    <property type="match status" value="1"/>
</dbReference>
<dbReference type="GO" id="GO:0046540">
    <property type="term" value="C:U4/U6 x U5 tri-snRNP complex"/>
    <property type="evidence" value="ECO:0007669"/>
    <property type="project" value="TreeGrafter"/>
</dbReference>
<dbReference type="Proteomes" id="UP000244811">
    <property type="component" value="Chromosome 2"/>
</dbReference>
<dbReference type="SMART" id="SM00651">
    <property type="entry name" value="Sm"/>
    <property type="match status" value="1"/>
</dbReference>
<dbReference type="CDD" id="cd01717">
    <property type="entry name" value="Sm_B"/>
    <property type="match status" value="1"/>
</dbReference>
<dbReference type="GO" id="GO:0005687">
    <property type="term" value="C:U4 snRNP"/>
    <property type="evidence" value="ECO:0007669"/>
    <property type="project" value="TreeGrafter"/>
</dbReference>
<dbReference type="PANTHER" id="PTHR10701">
    <property type="entry name" value="SMALL NUCLEAR RIBONUCLEOPROTEIN-ASSOCIATED PROTEIN B AND N"/>
    <property type="match status" value="1"/>
</dbReference>
<evidence type="ECO:0000256" key="6">
    <source>
        <dbReference type="ARBA" id="ARBA00022884"/>
    </source>
</evidence>
<keyword evidence="8" id="KW-0539">Nucleus</keyword>
<dbReference type="GO" id="GO:0003723">
    <property type="term" value="F:RNA binding"/>
    <property type="evidence" value="ECO:0007669"/>
    <property type="project" value="UniProtKB-KW"/>
</dbReference>
<dbReference type="GO" id="GO:0005737">
    <property type="term" value="C:cytoplasm"/>
    <property type="evidence" value="ECO:0007669"/>
    <property type="project" value="UniProtKB-SubCell"/>
</dbReference>
<dbReference type="Gene3D" id="2.30.30.100">
    <property type="match status" value="1"/>
</dbReference>
<evidence type="ECO:0000256" key="5">
    <source>
        <dbReference type="ARBA" id="ARBA00022664"/>
    </source>
</evidence>
<evidence type="ECO:0000256" key="1">
    <source>
        <dbReference type="ARBA" id="ARBA00004123"/>
    </source>
</evidence>
<dbReference type="GO" id="GO:0071013">
    <property type="term" value="C:catalytic step 2 spliceosome"/>
    <property type="evidence" value="ECO:0007669"/>
    <property type="project" value="TreeGrafter"/>
</dbReference>
<dbReference type="InterPro" id="IPR001163">
    <property type="entry name" value="Sm_dom_euk/arc"/>
</dbReference>
<keyword evidence="7" id="KW-0508">mRNA splicing</keyword>
<dbReference type="SUPFAM" id="SSF50182">
    <property type="entry name" value="Sm-like ribonucleoproteins"/>
    <property type="match status" value="1"/>
</dbReference>
<dbReference type="EMBL" id="CP056071">
    <property type="protein sequence ID" value="UKK02124.2"/>
    <property type="molecule type" value="Genomic_DNA"/>
</dbReference>
<dbReference type="InterPro" id="IPR050914">
    <property type="entry name" value="snRNP_SmB/NAA38-like"/>
</dbReference>
<comment type="similarity">
    <text evidence="3">Belongs to the snRNP SmB/SmN family.</text>
</comment>
<reference evidence="12" key="1">
    <citation type="submission" date="2022-07" db="EMBL/GenBank/DDBJ databases">
        <title>Evaluation of T. orientalis genome assembly methods using nanopore sequencing and analysis of variation between genomes.</title>
        <authorList>
            <person name="Yam J."/>
            <person name="Micallef M.L."/>
            <person name="Liu M."/>
            <person name="Djordjevic S.P."/>
            <person name="Bogema D.R."/>
            <person name="Jenkins C."/>
        </authorList>
    </citation>
    <scope>NUCLEOTIDE SEQUENCE</scope>
    <source>
        <strain evidence="12">Goon Nure</strain>
    </source>
</reference>
<accession>A0A976MEM0</accession>
<evidence type="ECO:0000256" key="7">
    <source>
        <dbReference type="ARBA" id="ARBA00023187"/>
    </source>
</evidence>